<feature type="compositionally biased region" description="Polar residues" evidence="2">
    <location>
        <begin position="92"/>
        <end position="103"/>
    </location>
</feature>
<protein>
    <submittedName>
        <fullName evidence="4">Uncharacterized protein</fullName>
    </submittedName>
</protein>
<evidence type="ECO:0000256" key="2">
    <source>
        <dbReference type="SAM" id="MobiDB-lite"/>
    </source>
</evidence>
<reference evidence="4 5" key="1">
    <citation type="submission" date="2018-04" db="EMBL/GenBank/DDBJ databases">
        <title>The genome of golden apple snail Pomacea canaliculata provides insight into stress tolerance and invasive adaptation.</title>
        <authorList>
            <person name="Liu C."/>
            <person name="Liu B."/>
            <person name="Ren Y."/>
            <person name="Zhang Y."/>
            <person name="Wang H."/>
            <person name="Li S."/>
            <person name="Jiang F."/>
            <person name="Yin L."/>
            <person name="Zhang G."/>
            <person name="Qian W."/>
            <person name="Fan W."/>
        </authorList>
    </citation>
    <scope>NUCLEOTIDE SEQUENCE [LARGE SCALE GENOMIC DNA]</scope>
    <source>
        <strain evidence="4">SZHN2017</strain>
        <tissue evidence="4">Muscle</tissue>
    </source>
</reference>
<dbReference type="OrthoDB" id="6272653at2759"/>
<name>A0A2T7P7Y2_POMCA</name>
<feature type="region of interest" description="Disordered" evidence="2">
    <location>
        <begin position="89"/>
        <end position="109"/>
    </location>
</feature>
<evidence type="ECO:0000313" key="5">
    <source>
        <dbReference type="Proteomes" id="UP000245119"/>
    </source>
</evidence>
<keyword evidence="1" id="KW-0175">Coiled coil</keyword>
<proteinExistence type="predicted"/>
<gene>
    <name evidence="4" type="ORF">C0Q70_08783</name>
</gene>
<keyword evidence="5" id="KW-1185">Reference proteome</keyword>
<evidence type="ECO:0000256" key="3">
    <source>
        <dbReference type="SAM" id="SignalP"/>
    </source>
</evidence>
<feature type="coiled-coil region" evidence="1">
    <location>
        <begin position="156"/>
        <end position="201"/>
    </location>
</feature>
<comment type="caution">
    <text evidence="4">The sequence shown here is derived from an EMBL/GenBank/DDBJ whole genome shotgun (WGS) entry which is preliminary data.</text>
</comment>
<evidence type="ECO:0000313" key="4">
    <source>
        <dbReference type="EMBL" id="PVD29532.1"/>
    </source>
</evidence>
<dbReference type="PANTHER" id="PTHR24024:SF18">
    <property type="entry name" value="SHORT-CHAIN COLLAGEN C4-LIKE"/>
    <property type="match status" value="1"/>
</dbReference>
<organism evidence="4 5">
    <name type="scientific">Pomacea canaliculata</name>
    <name type="common">Golden apple snail</name>
    <dbReference type="NCBI Taxonomy" id="400727"/>
    <lineage>
        <taxon>Eukaryota</taxon>
        <taxon>Metazoa</taxon>
        <taxon>Spiralia</taxon>
        <taxon>Lophotrochozoa</taxon>
        <taxon>Mollusca</taxon>
        <taxon>Gastropoda</taxon>
        <taxon>Caenogastropoda</taxon>
        <taxon>Architaenioglossa</taxon>
        <taxon>Ampullarioidea</taxon>
        <taxon>Ampullariidae</taxon>
        <taxon>Pomacea</taxon>
    </lineage>
</organism>
<dbReference type="Proteomes" id="UP000245119">
    <property type="component" value="Linkage Group LG5"/>
</dbReference>
<dbReference type="InterPro" id="IPR051077">
    <property type="entry name" value="Ca-dependent_lectin"/>
</dbReference>
<dbReference type="PANTHER" id="PTHR24024">
    <property type="entry name" value="PULMONARY SURFACTANT-ASSOCIATED PROTEIN A"/>
    <property type="match status" value="1"/>
</dbReference>
<dbReference type="AlphaFoldDB" id="A0A2T7P7Y2"/>
<feature type="signal peptide" evidence="3">
    <location>
        <begin position="1"/>
        <end position="18"/>
    </location>
</feature>
<keyword evidence="3" id="KW-0732">Signal</keyword>
<feature type="chain" id="PRO_5015445371" evidence="3">
    <location>
        <begin position="19"/>
        <end position="374"/>
    </location>
</feature>
<dbReference type="GO" id="GO:0005615">
    <property type="term" value="C:extracellular space"/>
    <property type="evidence" value="ECO:0007669"/>
    <property type="project" value="TreeGrafter"/>
</dbReference>
<dbReference type="EMBL" id="PZQS01000005">
    <property type="protein sequence ID" value="PVD29532.1"/>
    <property type="molecule type" value="Genomic_DNA"/>
</dbReference>
<accession>A0A2T7P7Y2</accession>
<evidence type="ECO:0000256" key="1">
    <source>
        <dbReference type="SAM" id="Coils"/>
    </source>
</evidence>
<sequence length="374" mass="40758">MSLAVLFLLTALTVCVLAGVEQQRLHDDGCANLEEKMDNIVDQMKELKDIVKTHKLVISKMKILEETVKKQAELIESILSEKHQRVAEKQSMKTSVKSHQTFRSPEDDILSTDGLANEKDALHQSPQLGEEILGSEKQKPGVFVRSDDSDPLLPVVTQLTQKVSEVSAGLQALKDEVDTNLQALRNEVRAGQRELKTEVSEASTSVFVRWGSSSCPESAVLVYSGEVGGSSYTATGAAANYLCLPLSNLTLMNISVSTFALLYGGEYETGDEHQEKDPLCAVCRSSRANNVMIPATTVCPAGWTSEYSGWLMGGNPPHNAASEFICVDFLMEERIASEENLNGKLLFYTSTLCGSLPCPPYVSGKRVTCVVCSK</sequence>